<dbReference type="SUPFAM" id="SSF48179">
    <property type="entry name" value="6-phosphogluconate dehydrogenase C-terminal domain-like"/>
    <property type="match status" value="1"/>
</dbReference>
<dbReference type="Gene3D" id="3.40.50.720">
    <property type="entry name" value="NAD(P)-binding Rossmann-like Domain"/>
    <property type="match status" value="1"/>
</dbReference>
<dbReference type="EMBL" id="BAAAZO010000006">
    <property type="protein sequence ID" value="GAA3618380.1"/>
    <property type="molecule type" value="Genomic_DNA"/>
</dbReference>
<dbReference type="InterPro" id="IPR028939">
    <property type="entry name" value="P5C_Rdtase_cat_N"/>
</dbReference>
<organism evidence="3 4">
    <name type="scientific">Kineosporia mesophila</name>
    <dbReference type="NCBI Taxonomy" id="566012"/>
    <lineage>
        <taxon>Bacteria</taxon>
        <taxon>Bacillati</taxon>
        <taxon>Actinomycetota</taxon>
        <taxon>Actinomycetes</taxon>
        <taxon>Kineosporiales</taxon>
        <taxon>Kineosporiaceae</taxon>
        <taxon>Kineosporia</taxon>
    </lineage>
</organism>
<dbReference type="SUPFAM" id="SSF51735">
    <property type="entry name" value="NAD(P)-binding Rossmann-fold domains"/>
    <property type="match status" value="1"/>
</dbReference>
<dbReference type="RefSeq" id="WP_231480800.1">
    <property type="nucleotide sequence ID" value="NZ_BAAAZO010000006.1"/>
</dbReference>
<protein>
    <recommendedName>
        <fullName evidence="5">3-hydroxyisobutyrate dehydrogenase-like beta-hydroxyacid dehydrogenase</fullName>
    </recommendedName>
</protein>
<keyword evidence="4" id="KW-1185">Reference proteome</keyword>
<evidence type="ECO:0000259" key="1">
    <source>
        <dbReference type="Pfam" id="PF03807"/>
    </source>
</evidence>
<sequence>MTSVEALTVGILHPGRMGGGIAAQARRNVETVLWCSAGRSEATTQRAEAGGLTAVPDLDTLVERSDVILSICPPMFAESVATEVGKHDVSGRIFVEANPVTSQQLSRIAEALPGATVVDGAVIGSVPGTGKQPALYVAGPREATTTLESLFEGTDVLVKVIGEEPGKASALKSAYSIYQKGARVLTALAHALGDEHGVRDELMALAQQRSGSYLSEPDYVAEMAAIAWRWAPDMEVAAAELDEAGFPGGAIAALGDVLDTWGETRNNWHLTPTEAANMLRR</sequence>
<evidence type="ECO:0000259" key="2">
    <source>
        <dbReference type="Pfam" id="PF09130"/>
    </source>
</evidence>
<accession>A0ABP6ZVH6</accession>
<name>A0ABP6ZVH6_9ACTN</name>
<dbReference type="InterPro" id="IPR015814">
    <property type="entry name" value="Pgluconate_DH_NAD-bd_C"/>
</dbReference>
<dbReference type="InterPro" id="IPR008927">
    <property type="entry name" value="6-PGluconate_DH-like_C_sf"/>
</dbReference>
<evidence type="ECO:0000313" key="4">
    <source>
        <dbReference type="Proteomes" id="UP001501074"/>
    </source>
</evidence>
<gene>
    <name evidence="3" type="ORF">GCM10022223_38920</name>
</gene>
<comment type="caution">
    <text evidence="3">The sequence shown here is derived from an EMBL/GenBank/DDBJ whole genome shotgun (WGS) entry which is preliminary data.</text>
</comment>
<reference evidence="4" key="1">
    <citation type="journal article" date="2019" name="Int. J. Syst. Evol. Microbiol.">
        <title>The Global Catalogue of Microorganisms (GCM) 10K type strain sequencing project: providing services to taxonomists for standard genome sequencing and annotation.</title>
        <authorList>
            <consortium name="The Broad Institute Genomics Platform"/>
            <consortium name="The Broad Institute Genome Sequencing Center for Infectious Disease"/>
            <person name="Wu L."/>
            <person name="Ma J."/>
        </authorList>
    </citation>
    <scope>NUCLEOTIDE SEQUENCE [LARGE SCALE GENOMIC DNA]</scope>
    <source>
        <strain evidence="4">JCM 16902</strain>
    </source>
</reference>
<feature type="domain" description="Pyrroline-5-carboxylate reductase catalytic N-terminal" evidence="1">
    <location>
        <begin position="8"/>
        <end position="96"/>
    </location>
</feature>
<dbReference type="InterPro" id="IPR036291">
    <property type="entry name" value="NAD(P)-bd_dom_sf"/>
</dbReference>
<evidence type="ECO:0008006" key="5">
    <source>
        <dbReference type="Google" id="ProtNLM"/>
    </source>
</evidence>
<dbReference type="Pfam" id="PF03807">
    <property type="entry name" value="F420_oxidored"/>
    <property type="match status" value="1"/>
</dbReference>
<feature type="domain" description="Phosphogluconate dehydrogenase NAD-binding putative C-terminal" evidence="2">
    <location>
        <begin position="195"/>
        <end position="260"/>
    </location>
</feature>
<evidence type="ECO:0000313" key="3">
    <source>
        <dbReference type="EMBL" id="GAA3618380.1"/>
    </source>
</evidence>
<proteinExistence type="predicted"/>
<dbReference type="Proteomes" id="UP001501074">
    <property type="component" value="Unassembled WGS sequence"/>
</dbReference>
<dbReference type="Pfam" id="PF09130">
    <property type="entry name" value="DUF1932"/>
    <property type="match status" value="1"/>
</dbReference>